<comment type="similarity">
    <text evidence="1">Belongs to the ADP-ribosylglycohydrolase family.</text>
</comment>
<dbReference type="GO" id="GO:0046872">
    <property type="term" value="F:metal ion binding"/>
    <property type="evidence" value="ECO:0007669"/>
    <property type="project" value="UniProtKB-KW"/>
</dbReference>
<evidence type="ECO:0000256" key="3">
    <source>
        <dbReference type="ARBA" id="ARBA00022801"/>
    </source>
</evidence>
<name>Q23MD8_TETTS</name>
<dbReference type="RefSeq" id="XP_001017946.2">
    <property type="nucleotide sequence ID" value="XM_001017946.3"/>
</dbReference>
<evidence type="ECO:0000256" key="12">
    <source>
        <dbReference type="PIRSR" id="PIRSR605502-1"/>
    </source>
</evidence>
<keyword evidence="12" id="KW-0460">Magnesium</keyword>
<gene>
    <name evidence="13" type="ORF">TTHERM_00621210</name>
</gene>
<feature type="binding site" evidence="12">
    <location>
        <position position="406"/>
    </location>
    <ligand>
        <name>Mg(2+)</name>
        <dbReference type="ChEBI" id="CHEBI:18420"/>
        <label>1</label>
    </ligand>
</feature>
<evidence type="ECO:0000256" key="11">
    <source>
        <dbReference type="ARBA" id="ARBA00049015"/>
    </source>
</evidence>
<proteinExistence type="inferred from homology"/>
<keyword evidence="14" id="KW-1185">Reference proteome</keyword>
<dbReference type="KEGG" id="tet:TTHERM_00621210"/>
<dbReference type="EC" id="3.2.1.143" evidence="2"/>
<dbReference type="OrthoDB" id="2021138at2759"/>
<keyword evidence="12" id="KW-0479">Metal-binding</keyword>
<sequence length="457" mass="52257">MSLIKKISLLFNQTKKTLIILNKSFKQMEQIKFPTIPETIRKLKDDNTFETQFDSLLHYDIIPKEDQDRQIVNKIMKGDNSYCIDVKLSRAISVFVGSAIGDALGNQTDQFPIDYKRDIIKGFNCLDNLRSPRALYTDDTSLALCIADSFLCNQLKYSPSDIRHRFVLWWFESYNNGKSQYFIEDNKGKQEYMLSELKENVKNELWNQFSFGIGITTFNNFIDFVQNPSKTRIKEFYGDQNSNGSLMRLSPIPILYHDNIKEAAEIAFQQSLLTNDGQEAAECCQLLSYIIAKIINIENKALSPKQILDLTCEEACKDLMLETSVLFIAKSMQENSLQKNNYNQCEADRNWNWKDINFKYSPTRSEKSPTGIGGYSMDALAMSLHINYHSERFSQVVCRAANLGGDSDTVGCISGMLAGAIYGLSKDLIEYHQQIYPSEQNSTAIRAYKLFNKTPIS</sequence>
<evidence type="ECO:0000256" key="5">
    <source>
        <dbReference type="ARBA" id="ARBA00042398"/>
    </source>
</evidence>
<feature type="binding site" evidence="12">
    <location>
        <position position="138"/>
    </location>
    <ligand>
        <name>Mg(2+)</name>
        <dbReference type="ChEBI" id="CHEBI:18420"/>
        <label>1</label>
    </ligand>
</feature>
<dbReference type="SUPFAM" id="SSF101478">
    <property type="entry name" value="ADP-ribosylglycohydrolase"/>
    <property type="match status" value="1"/>
</dbReference>
<comment type="cofactor">
    <cofactor evidence="12">
        <name>Mg(2+)</name>
        <dbReference type="ChEBI" id="CHEBI:18420"/>
    </cofactor>
    <text evidence="12">Binds 2 magnesium ions per subunit.</text>
</comment>
<evidence type="ECO:0000313" key="14">
    <source>
        <dbReference type="Proteomes" id="UP000009168"/>
    </source>
</evidence>
<dbReference type="InterPro" id="IPR036705">
    <property type="entry name" value="Ribosyl_crysJ1_sf"/>
</dbReference>
<evidence type="ECO:0000256" key="1">
    <source>
        <dbReference type="ARBA" id="ARBA00010702"/>
    </source>
</evidence>
<dbReference type="Gene3D" id="1.10.4080.10">
    <property type="entry name" value="ADP-ribosylation/Crystallin J1"/>
    <property type="match status" value="1"/>
</dbReference>
<dbReference type="EMBL" id="GG662661">
    <property type="protein sequence ID" value="EAR97701.2"/>
    <property type="molecule type" value="Genomic_DNA"/>
</dbReference>
<evidence type="ECO:0000256" key="4">
    <source>
        <dbReference type="ARBA" id="ARBA00041057"/>
    </source>
</evidence>
<dbReference type="Proteomes" id="UP000009168">
    <property type="component" value="Unassembled WGS sequence"/>
</dbReference>
<dbReference type="InterPro" id="IPR005502">
    <property type="entry name" value="Ribosyl_crysJ1"/>
</dbReference>
<evidence type="ECO:0000256" key="8">
    <source>
        <dbReference type="ARBA" id="ARBA00042850"/>
    </source>
</evidence>
<reference evidence="14" key="1">
    <citation type="journal article" date="2006" name="PLoS Biol.">
        <title>Macronuclear genome sequence of the ciliate Tetrahymena thermophila, a model eukaryote.</title>
        <authorList>
            <person name="Eisen J.A."/>
            <person name="Coyne R.S."/>
            <person name="Wu M."/>
            <person name="Wu D."/>
            <person name="Thiagarajan M."/>
            <person name="Wortman J.R."/>
            <person name="Badger J.H."/>
            <person name="Ren Q."/>
            <person name="Amedeo P."/>
            <person name="Jones K.M."/>
            <person name="Tallon L.J."/>
            <person name="Delcher A.L."/>
            <person name="Salzberg S.L."/>
            <person name="Silva J.C."/>
            <person name="Haas B.J."/>
            <person name="Majoros W.H."/>
            <person name="Farzad M."/>
            <person name="Carlton J.M."/>
            <person name="Smith R.K. Jr."/>
            <person name="Garg J."/>
            <person name="Pearlman R.E."/>
            <person name="Karrer K.M."/>
            <person name="Sun L."/>
            <person name="Manning G."/>
            <person name="Elde N.C."/>
            <person name="Turkewitz A.P."/>
            <person name="Asai D.J."/>
            <person name="Wilkes D.E."/>
            <person name="Wang Y."/>
            <person name="Cai H."/>
            <person name="Collins K."/>
            <person name="Stewart B.A."/>
            <person name="Lee S.R."/>
            <person name="Wilamowska K."/>
            <person name="Weinberg Z."/>
            <person name="Ruzzo W.L."/>
            <person name="Wloga D."/>
            <person name="Gaertig J."/>
            <person name="Frankel J."/>
            <person name="Tsao C.-C."/>
            <person name="Gorovsky M.A."/>
            <person name="Keeling P.J."/>
            <person name="Waller R.F."/>
            <person name="Patron N.J."/>
            <person name="Cherry J.M."/>
            <person name="Stover N.A."/>
            <person name="Krieger C.J."/>
            <person name="del Toro C."/>
            <person name="Ryder H.F."/>
            <person name="Williamson S.C."/>
            <person name="Barbeau R.A."/>
            <person name="Hamilton E.P."/>
            <person name="Orias E."/>
        </authorList>
    </citation>
    <scope>NUCLEOTIDE SEQUENCE [LARGE SCALE GENOMIC DNA]</scope>
    <source>
        <strain evidence="14">SB210</strain>
    </source>
</reference>
<dbReference type="InterPro" id="IPR050792">
    <property type="entry name" value="ADP-ribosylglycohydrolase"/>
</dbReference>
<evidence type="ECO:0000256" key="9">
    <source>
        <dbReference type="ARBA" id="ARBA00043187"/>
    </source>
</evidence>
<feature type="binding site" evidence="12">
    <location>
        <position position="137"/>
    </location>
    <ligand>
        <name>Mg(2+)</name>
        <dbReference type="ChEBI" id="CHEBI:18420"/>
        <label>1</label>
    </ligand>
</feature>
<evidence type="ECO:0000256" key="2">
    <source>
        <dbReference type="ARBA" id="ARBA00012255"/>
    </source>
</evidence>
<keyword evidence="3" id="KW-0378">Hydrolase</keyword>
<evidence type="ECO:0000256" key="10">
    <source>
        <dbReference type="ARBA" id="ARBA00043193"/>
    </source>
</evidence>
<evidence type="ECO:0000313" key="13">
    <source>
        <dbReference type="EMBL" id="EAR97701.2"/>
    </source>
</evidence>
<organism evidence="13 14">
    <name type="scientific">Tetrahymena thermophila (strain SB210)</name>
    <dbReference type="NCBI Taxonomy" id="312017"/>
    <lineage>
        <taxon>Eukaryota</taxon>
        <taxon>Sar</taxon>
        <taxon>Alveolata</taxon>
        <taxon>Ciliophora</taxon>
        <taxon>Intramacronucleata</taxon>
        <taxon>Oligohymenophorea</taxon>
        <taxon>Hymenostomatida</taxon>
        <taxon>Tetrahymenina</taxon>
        <taxon>Tetrahymenidae</taxon>
        <taxon>Tetrahymena</taxon>
    </lineage>
</organism>
<dbReference type="PANTHER" id="PTHR16222:SF24">
    <property type="entry name" value="ADP-RIBOSYLHYDROLASE ARH3"/>
    <property type="match status" value="1"/>
</dbReference>
<accession>Q23MD8</accession>
<comment type="catalytic activity">
    <reaction evidence="11">
        <text>alpha-NAD(+) + H2O = ADP-D-ribose + nicotinamide + H(+)</text>
        <dbReference type="Rhea" id="RHEA:68792"/>
        <dbReference type="ChEBI" id="CHEBI:15377"/>
        <dbReference type="ChEBI" id="CHEBI:15378"/>
        <dbReference type="ChEBI" id="CHEBI:17154"/>
        <dbReference type="ChEBI" id="CHEBI:57967"/>
        <dbReference type="ChEBI" id="CHEBI:77017"/>
    </reaction>
</comment>
<protein>
    <recommendedName>
        <fullName evidence="4">ADP-ribosylhydrolase ARH3</fullName>
        <ecNumber evidence="2">3.2.1.143</ecNumber>
    </recommendedName>
    <alternativeName>
        <fullName evidence="5">ADP-ribose glycohydrolase ARH3</fullName>
    </alternativeName>
    <alternativeName>
        <fullName evidence="6">ADP-ribosylhydrolase 3</fullName>
    </alternativeName>
    <alternativeName>
        <fullName evidence="9">O-acetyl-ADP-ribose deacetylase ARH3</fullName>
    </alternativeName>
    <alternativeName>
        <fullName evidence="10">Poly(ADP-ribose) glycohydrolase ARH3</fullName>
    </alternativeName>
    <alternativeName>
        <fullName evidence="8">[Protein ADP-ribosylarginine] hydrolase-like protein 2</fullName>
    </alternativeName>
    <alternativeName>
        <fullName evidence="7">[Protein ADP-ribosylserine] hydrolase</fullName>
    </alternativeName>
</protein>
<dbReference type="HOGENOM" id="CLU_024566_8_2_1"/>
<dbReference type="GO" id="GO:0004649">
    <property type="term" value="F:poly(ADP-ribose) glycohydrolase activity"/>
    <property type="evidence" value="ECO:0007669"/>
    <property type="project" value="UniProtKB-EC"/>
</dbReference>
<dbReference type="Pfam" id="PF03747">
    <property type="entry name" value="ADP_ribosyl_GH"/>
    <property type="match status" value="1"/>
</dbReference>
<feature type="binding site" evidence="12">
    <location>
        <position position="408"/>
    </location>
    <ligand>
        <name>Mg(2+)</name>
        <dbReference type="ChEBI" id="CHEBI:18420"/>
        <label>1</label>
    </ligand>
</feature>
<feature type="binding site" evidence="12">
    <location>
        <position position="139"/>
    </location>
    <ligand>
        <name>Mg(2+)</name>
        <dbReference type="ChEBI" id="CHEBI:18420"/>
        <label>1</label>
    </ligand>
</feature>
<dbReference type="PANTHER" id="PTHR16222">
    <property type="entry name" value="ADP-RIBOSYLGLYCOHYDROLASE"/>
    <property type="match status" value="1"/>
</dbReference>
<dbReference type="GeneID" id="7823851"/>
<feature type="binding site" evidence="12">
    <location>
        <position position="409"/>
    </location>
    <ligand>
        <name>Mg(2+)</name>
        <dbReference type="ChEBI" id="CHEBI:18420"/>
        <label>1</label>
    </ligand>
</feature>
<evidence type="ECO:0000256" key="6">
    <source>
        <dbReference type="ARBA" id="ARBA00042471"/>
    </source>
</evidence>
<evidence type="ECO:0000256" key="7">
    <source>
        <dbReference type="ARBA" id="ARBA00042722"/>
    </source>
</evidence>
<dbReference type="InParanoid" id="Q23MD8"/>
<dbReference type="AlphaFoldDB" id="Q23MD8"/>